<feature type="region of interest" description="Disordered" evidence="1">
    <location>
        <begin position="113"/>
        <end position="196"/>
    </location>
</feature>
<protein>
    <submittedName>
        <fullName evidence="2">Uncharacterized protein</fullName>
    </submittedName>
</protein>
<gene>
    <name evidence="2" type="ORF">ECRASSUSDP1_LOCUS1399</name>
</gene>
<evidence type="ECO:0000256" key="1">
    <source>
        <dbReference type="SAM" id="MobiDB-lite"/>
    </source>
</evidence>
<evidence type="ECO:0000313" key="3">
    <source>
        <dbReference type="Proteomes" id="UP001295684"/>
    </source>
</evidence>
<comment type="caution">
    <text evidence="2">The sequence shown here is derived from an EMBL/GenBank/DDBJ whole genome shotgun (WGS) entry which is preliminary data.</text>
</comment>
<evidence type="ECO:0000313" key="2">
    <source>
        <dbReference type="EMBL" id="CAI2360101.1"/>
    </source>
</evidence>
<accession>A0AAD1U4N5</accession>
<name>A0AAD1U4N5_EUPCR</name>
<feature type="compositionally biased region" description="Polar residues" evidence="1">
    <location>
        <begin position="113"/>
        <end position="123"/>
    </location>
</feature>
<dbReference type="EMBL" id="CAMPGE010001319">
    <property type="protein sequence ID" value="CAI2360101.1"/>
    <property type="molecule type" value="Genomic_DNA"/>
</dbReference>
<dbReference type="Proteomes" id="UP001295684">
    <property type="component" value="Unassembled WGS sequence"/>
</dbReference>
<organism evidence="2 3">
    <name type="scientific">Euplotes crassus</name>
    <dbReference type="NCBI Taxonomy" id="5936"/>
    <lineage>
        <taxon>Eukaryota</taxon>
        <taxon>Sar</taxon>
        <taxon>Alveolata</taxon>
        <taxon>Ciliophora</taxon>
        <taxon>Intramacronucleata</taxon>
        <taxon>Spirotrichea</taxon>
        <taxon>Hypotrichia</taxon>
        <taxon>Euplotida</taxon>
        <taxon>Euplotidae</taxon>
        <taxon>Moneuplotes</taxon>
    </lineage>
</organism>
<dbReference type="AlphaFoldDB" id="A0AAD1U4N5"/>
<keyword evidence="3" id="KW-1185">Reference proteome</keyword>
<reference evidence="2" key="1">
    <citation type="submission" date="2023-07" db="EMBL/GenBank/DDBJ databases">
        <authorList>
            <consortium name="AG Swart"/>
            <person name="Singh M."/>
            <person name="Singh A."/>
            <person name="Seah K."/>
            <person name="Emmerich C."/>
        </authorList>
    </citation>
    <scope>NUCLEOTIDE SEQUENCE</scope>
    <source>
        <strain evidence="2">DP1</strain>
    </source>
</reference>
<feature type="compositionally biased region" description="Basic residues" evidence="1">
    <location>
        <begin position="165"/>
        <end position="179"/>
    </location>
</feature>
<proteinExistence type="predicted"/>
<sequence length="196" mass="23064">MRKRVRLLVSMKEYDEEKMVESKANTLEAFKKEKIEEELEEIILKQKGKLRRKQQLALSALLKRIQRDRNEQLKHRQMDSQRLIQRNKNSFLDLLKKQNMEIRSTTQFLNFTLGTRSPANPNYSKPKHYVDPNDAKLNFPKNKTPYYDPVSKTVKVPGKDTKVGNSRKSKAGNKKKKGKFKESQEKFTNPQPITNE</sequence>